<proteinExistence type="predicted"/>
<dbReference type="SUPFAM" id="SSF52540">
    <property type="entry name" value="P-loop containing nucleoside triphosphate hydrolases"/>
    <property type="match status" value="1"/>
</dbReference>
<dbReference type="Gene3D" id="3.40.50.300">
    <property type="entry name" value="P-loop containing nucleotide triphosphate hydrolases"/>
    <property type="match status" value="1"/>
</dbReference>
<sequence length="73" mass="7788">MTAALKVGDLTRIYPGGGGIRGIDFTADERAMTAVIGPNGAGKTVLFSIIAGLARPESNASAWRQRWSRIRRS</sequence>
<organism evidence="2 3">
    <name type="scientific">Microbacterium maritypicum</name>
    <name type="common">Microbacterium liquefaciens</name>
    <dbReference type="NCBI Taxonomy" id="33918"/>
    <lineage>
        <taxon>Bacteria</taxon>
        <taxon>Bacillati</taxon>
        <taxon>Actinomycetota</taxon>
        <taxon>Actinomycetes</taxon>
        <taxon>Micrococcales</taxon>
        <taxon>Microbacteriaceae</taxon>
        <taxon>Microbacterium</taxon>
    </lineage>
</organism>
<protein>
    <recommendedName>
        <fullName evidence="1">ABC transporter domain-containing protein</fullName>
    </recommendedName>
</protein>
<evidence type="ECO:0000259" key="1">
    <source>
        <dbReference type="Pfam" id="PF00005"/>
    </source>
</evidence>
<comment type="caution">
    <text evidence="2">The sequence shown here is derived from an EMBL/GenBank/DDBJ whole genome shotgun (WGS) entry which is preliminary data.</text>
</comment>
<dbReference type="InterPro" id="IPR003439">
    <property type="entry name" value="ABC_transporter-like_ATP-bd"/>
</dbReference>
<dbReference type="EMBL" id="BJNQ01000004">
    <property type="protein sequence ID" value="GEC74809.1"/>
    <property type="molecule type" value="Genomic_DNA"/>
</dbReference>
<reference evidence="2 3" key="1">
    <citation type="submission" date="2019-06" db="EMBL/GenBank/DDBJ databases">
        <title>Whole genome shotgun sequence of Microbacterium liquefaciens NBRC 15037.</title>
        <authorList>
            <person name="Hosoyama A."/>
            <person name="Uohara A."/>
            <person name="Ohji S."/>
            <person name="Ichikawa N."/>
        </authorList>
    </citation>
    <scope>NUCLEOTIDE SEQUENCE [LARGE SCALE GENOMIC DNA]</scope>
    <source>
        <strain evidence="2 3">NBRC 15037</strain>
    </source>
</reference>
<dbReference type="Proteomes" id="UP000317410">
    <property type="component" value="Unassembled WGS sequence"/>
</dbReference>
<gene>
    <name evidence="2" type="ORF">MLI01_09540</name>
</gene>
<evidence type="ECO:0000313" key="2">
    <source>
        <dbReference type="EMBL" id="GEC74809.1"/>
    </source>
</evidence>
<dbReference type="GO" id="GO:0005524">
    <property type="term" value="F:ATP binding"/>
    <property type="evidence" value="ECO:0007669"/>
    <property type="project" value="InterPro"/>
</dbReference>
<name>A0A4Y4B5L6_MICMQ</name>
<feature type="domain" description="ABC transporter" evidence="1">
    <location>
        <begin position="21"/>
        <end position="61"/>
    </location>
</feature>
<evidence type="ECO:0000313" key="3">
    <source>
        <dbReference type="Proteomes" id="UP000317410"/>
    </source>
</evidence>
<accession>A0A4Y4B5L6</accession>
<dbReference type="AlphaFoldDB" id="A0A4Y4B5L6"/>
<dbReference type="Pfam" id="PF00005">
    <property type="entry name" value="ABC_tran"/>
    <property type="match status" value="1"/>
</dbReference>
<dbReference type="GO" id="GO:0016887">
    <property type="term" value="F:ATP hydrolysis activity"/>
    <property type="evidence" value="ECO:0007669"/>
    <property type="project" value="InterPro"/>
</dbReference>
<dbReference type="InterPro" id="IPR027417">
    <property type="entry name" value="P-loop_NTPase"/>
</dbReference>
<dbReference type="RefSeq" id="WP_218026600.1">
    <property type="nucleotide sequence ID" value="NZ_BJNQ01000004.1"/>
</dbReference>